<dbReference type="InterPro" id="IPR000209">
    <property type="entry name" value="Peptidase_S8/S53_dom"/>
</dbReference>
<proteinExistence type="inferred from homology"/>
<dbReference type="InterPro" id="IPR050131">
    <property type="entry name" value="Peptidase_S8_subtilisin-like"/>
</dbReference>
<dbReference type="InterPro" id="IPR015500">
    <property type="entry name" value="Peptidase_S8_subtilisin-rel"/>
</dbReference>
<protein>
    <submittedName>
        <fullName evidence="8">Serine protease AprX</fullName>
    </submittedName>
</protein>
<evidence type="ECO:0000256" key="1">
    <source>
        <dbReference type="ARBA" id="ARBA00011073"/>
    </source>
</evidence>
<evidence type="ECO:0000256" key="2">
    <source>
        <dbReference type="ARBA" id="ARBA00022670"/>
    </source>
</evidence>
<keyword evidence="4 5" id="KW-0720">Serine protease</keyword>
<feature type="active site" description="Charge relay system" evidence="5">
    <location>
        <position position="384"/>
    </location>
</feature>
<sequence>MFHFLMTKMVRKYTAKLDRTTRDEIFSFYKAFRWMPCFLQKSYERHLRKNKKLNVIFSFHKEVEDGAKDIESVLLKHKKCRMGEGFNVSNYCVAELTPYALEEVLETCSCVKTVHFNRSFQALLDKAVPASRAKNVMKSGKVLTGEGINVAVLDTGVYPHVDLDGRIIAFKDVINNRTKPYDDNGHGTHCAGDVAGNGQVSNGRYKGPAPKANIIGVKVLDREGNGSLESVMRGIEWCILYNKHHQDAPIHVISLSLGSKAIRYKEEEEDPVVYLVNEAWRNGIVVVAAAGNSGPASSTIDSPGVSSTIITVGASDHQNTENTVEDDTVAPFSSRGPTVYGVKKPDILAPGVNIVSLRSPNSIIDRNEPENRVGSGYFSLSGTSIATPICAGVIALILQSNPSLTPNEVKALLKEGADLLREDQNVYGYGFVNGEKAIADA</sequence>
<feature type="active site" description="Charge relay system" evidence="5">
    <location>
        <position position="154"/>
    </location>
</feature>
<dbReference type="InterPro" id="IPR023828">
    <property type="entry name" value="Peptidase_S8_Ser-AS"/>
</dbReference>
<feature type="active site" description="Charge relay system" evidence="5">
    <location>
        <position position="186"/>
    </location>
</feature>
<keyword evidence="9" id="KW-1185">Reference proteome</keyword>
<keyword evidence="3 5" id="KW-0378">Hydrolase</keyword>
<dbReference type="Pfam" id="PF00082">
    <property type="entry name" value="Peptidase_S8"/>
    <property type="match status" value="1"/>
</dbReference>
<dbReference type="InterPro" id="IPR036852">
    <property type="entry name" value="Peptidase_S8/S53_dom_sf"/>
</dbReference>
<feature type="domain" description="Peptidase S8/S53" evidence="7">
    <location>
        <begin position="145"/>
        <end position="430"/>
    </location>
</feature>
<evidence type="ECO:0000313" key="9">
    <source>
        <dbReference type="Proteomes" id="UP000182762"/>
    </source>
</evidence>
<dbReference type="PROSITE" id="PS00138">
    <property type="entry name" value="SUBTILASE_SER"/>
    <property type="match status" value="1"/>
</dbReference>
<dbReference type="InterPro" id="IPR023827">
    <property type="entry name" value="Peptidase_S8_Asp-AS"/>
</dbReference>
<dbReference type="PROSITE" id="PS00136">
    <property type="entry name" value="SUBTILASE_ASP"/>
    <property type="match status" value="1"/>
</dbReference>
<dbReference type="PANTHER" id="PTHR43806">
    <property type="entry name" value="PEPTIDASE S8"/>
    <property type="match status" value="1"/>
</dbReference>
<dbReference type="PROSITE" id="PS00137">
    <property type="entry name" value="SUBTILASE_HIS"/>
    <property type="match status" value="1"/>
</dbReference>
<dbReference type="InterPro" id="IPR022398">
    <property type="entry name" value="Peptidase_S8_His-AS"/>
</dbReference>
<evidence type="ECO:0000256" key="6">
    <source>
        <dbReference type="RuleBase" id="RU003355"/>
    </source>
</evidence>
<gene>
    <name evidence="8" type="ORF">SAMN02745910_02815</name>
</gene>
<dbReference type="CDD" id="cd07487">
    <property type="entry name" value="Peptidases_S8_1"/>
    <property type="match status" value="1"/>
</dbReference>
<evidence type="ECO:0000256" key="4">
    <source>
        <dbReference type="ARBA" id="ARBA00022825"/>
    </source>
</evidence>
<evidence type="ECO:0000313" key="8">
    <source>
        <dbReference type="EMBL" id="SFQ68832.1"/>
    </source>
</evidence>
<reference evidence="8 9" key="1">
    <citation type="submission" date="2016-10" db="EMBL/GenBank/DDBJ databases">
        <authorList>
            <person name="Varghese N."/>
            <person name="Submissions S."/>
        </authorList>
    </citation>
    <scope>NUCLEOTIDE SEQUENCE [LARGE SCALE GENOMIC DNA]</scope>
    <source>
        <strain evidence="8 9">DSM 13796</strain>
    </source>
</reference>
<comment type="similarity">
    <text evidence="1 5 6">Belongs to the peptidase S8 family.</text>
</comment>
<dbReference type="GeneID" id="93711445"/>
<comment type="caution">
    <text evidence="8">The sequence shown here is derived from an EMBL/GenBank/DDBJ whole genome shotgun (WGS) entry which is preliminary data.</text>
</comment>
<dbReference type="PROSITE" id="PS51892">
    <property type="entry name" value="SUBTILASE"/>
    <property type="match status" value="1"/>
</dbReference>
<dbReference type="GO" id="GO:0008233">
    <property type="term" value="F:peptidase activity"/>
    <property type="evidence" value="ECO:0007669"/>
    <property type="project" value="UniProtKB-KW"/>
</dbReference>
<organism evidence="8 9">
    <name type="scientific">Priestia endophytica DSM 13796</name>
    <dbReference type="NCBI Taxonomy" id="1121089"/>
    <lineage>
        <taxon>Bacteria</taxon>
        <taxon>Bacillati</taxon>
        <taxon>Bacillota</taxon>
        <taxon>Bacilli</taxon>
        <taxon>Bacillales</taxon>
        <taxon>Bacillaceae</taxon>
        <taxon>Priestia</taxon>
    </lineage>
</organism>
<evidence type="ECO:0000256" key="3">
    <source>
        <dbReference type="ARBA" id="ARBA00022801"/>
    </source>
</evidence>
<dbReference type="Proteomes" id="UP000182762">
    <property type="component" value="Unassembled WGS sequence"/>
</dbReference>
<dbReference type="GO" id="GO:0006508">
    <property type="term" value="P:proteolysis"/>
    <property type="evidence" value="ECO:0007669"/>
    <property type="project" value="UniProtKB-KW"/>
</dbReference>
<dbReference type="SUPFAM" id="SSF52743">
    <property type="entry name" value="Subtilisin-like"/>
    <property type="match status" value="1"/>
</dbReference>
<accession>A0A1I6AJF8</accession>
<dbReference type="PRINTS" id="PR00723">
    <property type="entry name" value="SUBTILISIN"/>
</dbReference>
<evidence type="ECO:0000259" key="7">
    <source>
        <dbReference type="Pfam" id="PF00082"/>
    </source>
</evidence>
<dbReference type="RefSeq" id="WP_061805482.1">
    <property type="nucleotide sequence ID" value="NZ_FOXX01000006.1"/>
</dbReference>
<dbReference type="Gene3D" id="3.40.50.200">
    <property type="entry name" value="Peptidase S8/S53 domain"/>
    <property type="match status" value="1"/>
</dbReference>
<evidence type="ECO:0000256" key="5">
    <source>
        <dbReference type="PROSITE-ProRule" id="PRU01240"/>
    </source>
</evidence>
<dbReference type="PANTHER" id="PTHR43806:SF65">
    <property type="entry name" value="SERINE PROTEASE APRX"/>
    <property type="match status" value="1"/>
</dbReference>
<dbReference type="EMBL" id="FOXX01000006">
    <property type="protein sequence ID" value="SFQ68832.1"/>
    <property type="molecule type" value="Genomic_DNA"/>
</dbReference>
<keyword evidence="2 5" id="KW-0645">Protease</keyword>
<name>A0A1I6AJF8_9BACI</name>